<dbReference type="eggNOG" id="COG5592">
    <property type="taxonomic scope" value="Bacteria"/>
</dbReference>
<sequence>MDFLKNEHHVIFELCYRIRVGLYQKVQTKRIKIYADLFYHEYLKPHFELEEQYIFSVFEKDNLLVKRAVSEHRKLKRLFENGDNIEGSLSLIEEVLEKHLRFEEHVLFTSLMEKTESKKILFIMPELNETLIEWPDKFWVN</sequence>
<gene>
    <name evidence="2" type="ORF">MYP_2386</name>
</gene>
<proteinExistence type="predicted"/>
<dbReference type="Proteomes" id="UP000030185">
    <property type="component" value="Unassembled WGS sequence"/>
</dbReference>
<dbReference type="InterPro" id="IPR012312">
    <property type="entry name" value="Hemerythrin-like"/>
</dbReference>
<dbReference type="STRING" id="153721.MYP_2386"/>
<comment type="caution">
    <text evidence="2">The sequence shown here is derived from an EMBL/GenBank/DDBJ whole genome shotgun (WGS) entry which is preliminary data.</text>
</comment>
<evidence type="ECO:0000259" key="1">
    <source>
        <dbReference type="Pfam" id="PF01814"/>
    </source>
</evidence>
<evidence type="ECO:0000313" key="2">
    <source>
        <dbReference type="EMBL" id="GAL85157.1"/>
    </source>
</evidence>
<accession>A0A098LFA0</accession>
<feature type="domain" description="Hemerythrin-like" evidence="1">
    <location>
        <begin position="2"/>
        <end position="80"/>
    </location>
</feature>
<dbReference type="AlphaFoldDB" id="A0A098LFA0"/>
<name>A0A098LFA0_9BACT</name>
<organism evidence="2 3">
    <name type="scientific">Sporocytophaga myxococcoides</name>
    <dbReference type="NCBI Taxonomy" id="153721"/>
    <lineage>
        <taxon>Bacteria</taxon>
        <taxon>Pseudomonadati</taxon>
        <taxon>Bacteroidota</taxon>
        <taxon>Cytophagia</taxon>
        <taxon>Cytophagales</taxon>
        <taxon>Cytophagaceae</taxon>
        <taxon>Sporocytophaga</taxon>
    </lineage>
</organism>
<keyword evidence="3" id="KW-1185">Reference proteome</keyword>
<reference evidence="2 3" key="1">
    <citation type="submission" date="2014-09" db="EMBL/GenBank/DDBJ databases">
        <title>Sporocytophaga myxococcoides PG-01 genome sequencing.</title>
        <authorList>
            <person name="Liu L."/>
            <person name="Gao P.J."/>
            <person name="Chen G.J."/>
            <person name="Wang L.S."/>
        </authorList>
    </citation>
    <scope>NUCLEOTIDE SEQUENCE [LARGE SCALE GENOMIC DNA]</scope>
    <source>
        <strain evidence="2 3">PG-01</strain>
    </source>
</reference>
<dbReference type="EMBL" id="BBLT01000004">
    <property type="protein sequence ID" value="GAL85157.1"/>
    <property type="molecule type" value="Genomic_DNA"/>
</dbReference>
<evidence type="ECO:0000313" key="3">
    <source>
        <dbReference type="Proteomes" id="UP000030185"/>
    </source>
</evidence>
<dbReference type="Pfam" id="PF01814">
    <property type="entry name" value="Hemerythrin"/>
    <property type="match status" value="1"/>
</dbReference>
<protein>
    <recommendedName>
        <fullName evidence="1">Hemerythrin-like domain-containing protein</fullName>
    </recommendedName>
</protein>